<dbReference type="Proteomes" id="UP000593576">
    <property type="component" value="Unassembled WGS sequence"/>
</dbReference>
<protein>
    <submittedName>
        <fullName evidence="2">Uncharacterized protein</fullName>
    </submittedName>
</protein>
<dbReference type="EMBL" id="JABFAF010059451">
    <property type="protein sequence ID" value="MBA0875589.1"/>
    <property type="molecule type" value="Genomic_DNA"/>
</dbReference>
<keyword evidence="1" id="KW-0175">Coiled coil</keyword>
<feature type="coiled-coil region" evidence="1">
    <location>
        <begin position="78"/>
        <end position="105"/>
    </location>
</feature>
<proteinExistence type="predicted"/>
<comment type="caution">
    <text evidence="2">The sequence shown here is derived from an EMBL/GenBank/DDBJ whole genome shotgun (WGS) entry which is preliminary data.</text>
</comment>
<evidence type="ECO:0000313" key="2">
    <source>
        <dbReference type="EMBL" id="MBA0875589.1"/>
    </source>
</evidence>
<dbReference type="AlphaFoldDB" id="A0A7J9MZ07"/>
<organism evidence="2 3">
    <name type="scientific">Gossypium schwendimanii</name>
    <name type="common">Cotton</name>
    <dbReference type="NCBI Taxonomy" id="34291"/>
    <lineage>
        <taxon>Eukaryota</taxon>
        <taxon>Viridiplantae</taxon>
        <taxon>Streptophyta</taxon>
        <taxon>Embryophyta</taxon>
        <taxon>Tracheophyta</taxon>
        <taxon>Spermatophyta</taxon>
        <taxon>Magnoliopsida</taxon>
        <taxon>eudicotyledons</taxon>
        <taxon>Gunneridae</taxon>
        <taxon>Pentapetalae</taxon>
        <taxon>rosids</taxon>
        <taxon>malvids</taxon>
        <taxon>Malvales</taxon>
        <taxon>Malvaceae</taxon>
        <taxon>Malvoideae</taxon>
        <taxon>Gossypium</taxon>
    </lineage>
</organism>
<keyword evidence="3" id="KW-1185">Reference proteome</keyword>
<name>A0A7J9MZ07_GOSSC</name>
<dbReference type="OrthoDB" id="995043at2759"/>
<gene>
    <name evidence="2" type="ORF">Goshw_004084</name>
</gene>
<sequence>MDERAWRFILTSREPFTTDVSGALKSSSVSPSALLLIETTYEGTNTVKQSKLQMLTKKFKTIRILDDERVNGIDTIRIDELISSLQTFEMTLEETKKRKGKIEKNIALQVASSIATKGKTVIEDSHNN</sequence>
<reference evidence="2 3" key="1">
    <citation type="journal article" date="2019" name="Genome Biol. Evol.">
        <title>Insights into the evolution of the New World diploid cottons (Gossypium, subgenus Houzingenia) based on genome sequencing.</title>
        <authorList>
            <person name="Grover C.E."/>
            <person name="Arick M.A. 2nd"/>
            <person name="Thrash A."/>
            <person name="Conover J.L."/>
            <person name="Sanders W.S."/>
            <person name="Peterson D.G."/>
            <person name="Frelichowski J.E."/>
            <person name="Scheffler J.A."/>
            <person name="Scheffler B.E."/>
            <person name="Wendel J.F."/>
        </authorList>
    </citation>
    <scope>NUCLEOTIDE SEQUENCE [LARGE SCALE GENOMIC DNA]</scope>
    <source>
        <strain evidence="2">1</strain>
        <tissue evidence="2">Leaf</tissue>
    </source>
</reference>
<evidence type="ECO:0000313" key="3">
    <source>
        <dbReference type="Proteomes" id="UP000593576"/>
    </source>
</evidence>
<evidence type="ECO:0000256" key="1">
    <source>
        <dbReference type="SAM" id="Coils"/>
    </source>
</evidence>
<accession>A0A7J9MZ07</accession>